<evidence type="ECO:0000256" key="1">
    <source>
        <dbReference type="SAM" id="SignalP"/>
    </source>
</evidence>
<organism evidence="2 3">
    <name type="scientific">Niabella ginsengisoli</name>
    <dbReference type="NCBI Taxonomy" id="522298"/>
    <lineage>
        <taxon>Bacteria</taxon>
        <taxon>Pseudomonadati</taxon>
        <taxon>Bacteroidota</taxon>
        <taxon>Chitinophagia</taxon>
        <taxon>Chitinophagales</taxon>
        <taxon>Chitinophagaceae</taxon>
        <taxon>Niabella</taxon>
    </lineage>
</organism>
<sequence length="206" mass="22709">MKINKLALICCLLICSQSLFAQLRAKEGRGYFNITNIAEPQYLQSLDSTNLTYASGYVKKFGYSLSTINGVFLNSYLSVGLGVGLQFTSYKASQTSFTPDSTFAEGYFSDNHNMTLLPIFADFRYYPNGTRNNLMFILDVGYAPLLKIANDFDRVNLNGGALVKLGAAYRVPLNETISFLPSLNLNAQRFGENTSLGANVGIGFMF</sequence>
<dbReference type="EMBL" id="JAKWBL010000001">
    <property type="protein sequence ID" value="MCH5597316.1"/>
    <property type="molecule type" value="Genomic_DNA"/>
</dbReference>
<gene>
    <name evidence="2" type="ORF">MKP09_05055</name>
</gene>
<feature type="chain" id="PRO_5047214169" description="Outer membrane protein beta-barrel domain-containing protein" evidence="1">
    <location>
        <begin position="22"/>
        <end position="206"/>
    </location>
</feature>
<feature type="signal peptide" evidence="1">
    <location>
        <begin position="1"/>
        <end position="21"/>
    </location>
</feature>
<evidence type="ECO:0000313" key="2">
    <source>
        <dbReference type="EMBL" id="MCH5597316.1"/>
    </source>
</evidence>
<keyword evidence="1" id="KW-0732">Signal</keyword>
<evidence type="ECO:0008006" key="4">
    <source>
        <dbReference type="Google" id="ProtNLM"/>
    </source>
</evidence>
<protein>
    <recommendedName>
        <fullName evidence="4">Outer membrane protein beta-barrel domain-containing protein</fullName>
    </recommendedName>
</protein>
<reference evidence="2 3" key="1">
    <citation type="submission" date="2022-02" db="EMBL/GenBank/DDBJ databases">
        <authorList>
            <person name="Min J."/>
        </authorList>
    </citation>
    <scope>NUCLEOTIDE SEQUENCE [LARGE SCALE GENOMIC DNA]</scope>
    <source>
        <strain evidence="2 3">GR10-1</strain>
    </source>
</reference>
<dbReference type="RefSeq" id="WP_240826711.1">
    <property type="nucleotide sequence ID" value="NZ_JAKWBL010000001.1"/>
</dbReference>
<dbReference type="Proteomes" id="UP001202248">
    <property type="component" value="Unassembled WGS sequence"/>
</dbReference>
<evidence type="ECO:0000313" key="3">
    <source>
        <dbReference type="Proteomes" id="UP001202248"/>
    </source>
</evidence>
<proteinExistence type="predicted"/>
<accession>A0ABS9SG35</accession>
<comment type="caution">
    <text evidence="2">The sequence shown here is derived from an EMBL/GenBank/DDBJ whole genome shotgun (WGS) entry which is preliminary data.</text>
</comment>
<keyword evidence="3" id="KW-1185">Reference proteome</keyword>
<name>A0ABS9SG35_9BACT</name>